<feature type="region of interest" description="Disordered" evidence="1">
    <location>
        <begin position="30"/>
        <end position="66"/>
    </location>
</feature>
<evidence type="ECO:0000313" key="2">
    <source>
        <dbReference type="EMBL" id="THH07463.1"/>
    </source>
</evidence>
<protein>
    <submittedName>
        <fullName evidence="2">Uncharacterized protein</fullName>
    </submittedName>
</protein>
<reference evidence="2 3" key="1">
    <citation type="submission" date="2019-02" db="EMBL/GenBank/DDBJ databases">
        <title>Genome sequencing of the rare red list fungi Phellinidium pouzarii.</title>
        <authorList>
            <person name="Buettner E."/>
            <person name="Kellner H."/>
        </authorList>
    </citation>
    <scope>NUCLEOTIDE SEQUENCE [LARGE SCALE GENOMIC DNA]</scope>
    <source>
        <strain evidence="2 3">DSM 108285</strain>
    </source>
</reference>
<feature type="compositionally biased region" description="Low complexity" evidence="1">
    <location>
        <begin position="32"/>
        <end position="56"/>
    </location>
</feature>
<organism evidence="2 3">
    <name type="scientific">Phellinidium pouzarii</name>
    <dbReference type="NCBI Taxonomy" id="167371"/>
    <lineage>
        <taxon>Eukaryota</taxon>
        <taxon>Fungi</taxon>
        <taxon>Dikarya</taxon>
        <taxon>Basidiomycota</taxon>
        <taxon>Agaricomycotina</taxon>
        <taxon>Agaricomycetes</taxon>
        <taxon>Hymenochaetales</taxon>
        <taxon>Hymenochaetaceae</taxon>
        <taxon>Phellinidium</taxon>
    </lineage>
</organism>
<dbReference type="Proteomes" id="UP000308199">
    <property type="component" value="Unassembled WGS sequence"/>
</dbReference>
<evidence type="ECO:0000313" key="3">
    <source>
        <dbReference type="Proteomes" id="UP000308199"/>
    </source>
</evidence>
<gene>
    <name evidence="2" type="ORF">EW145_g3373</name>
</gene>
<dbReference type="EMBL" id="SGPK01000142">
    <property type="protein sequence ID" value="THH07463.1"/>
    <property type="molecule type" value="Genomic_DNA"/>
</dbReference>
<sequence length="101" mass="10631">MFRQLVSNVSRSSLSCTHLHKRAFHSPFTVLSRSSASPSKSTPTSHADTAEAAAYEKQADARPDPIGLAGARTYVVDAPDPAHAPYAVPSGAYPVAAPFAH</sequence>
<dbReference type="AlphaFoldDB" id="A0A4V3XCW5"/>
<accession>A0A4V3XCW5</accession>
<keyword evidence="3" id="KW-1185">Reference proteome</keyword>
<proteinExistence type="predicted"/>
<comment type="caution">
    <text evidence="2">The sequence shown here is derived from an EMBL/GenBank/DDBJ whole genome shotgun (WGS) entry which is preliminary data.</text>
</comment>
<evidence type="ECO:0000256" key="1">
    <source>
        <dbReference type="SAM" id="MobiDB-lite"/>
    </source>
</evidence>
<name>A0A4V3XCW5_9AGAM</name>
<dbReference type="OrthoDB" id="3355886at2759"/>